<evidence type="ECO:0000313" key="1">
    <source>
        <dbReference type="EMBL" id="RRS04368.1"/>
    </source>
</evidence>
<sequence>MITSDQISVVIQGALGTDVLACVRSIRQQLPQSELILSTWEGSNVPAGLPVDECIFSADPGAQPADRKGQVLNNTNRQLVSTLAGLRRATRPHALKIRTDFELSGSGFLTAFDSTQRRDERFVHYRRKLVIPHYSTRFPDAARPFPFHPSDISLFGLTEDLIRHFDVPLIEGKDWNWAEHHLAEIPIERQHDLYLPQFAPEQHFFVHSLKLHGHDIPMRHYHDCHGDIPEQSRRFMANNFVILDMADFGIRTKKAALAYAIAKDTANCYSHLLYRIEYRQWCDPQAELSWREKLEARLARRKKIHERLLKHRFAMRQHAALIFSTSEEGWFTHCHKMLADGLSTFYYFMRAVA</sequence>
<protein>
    <recommendedName>
        <fullName evidence="3">WavE lipopolysaccharide synthesis</fullName>
    </recommendedName>
</protein>
<dbReference type="InterPro" id="IPR011122">
    <property type="entry name" value="WavE"/>
</dbReference>
<dbReference type="Proteomes" id="UP000269265">
    <property type="component" value="Unassembled WGS sequence"/>
</dbReference>
<reference evidence="1 2" key="1">
    <citation type="submission" date="2018-12" db="EMBL/GenBank/DDBJ databases">
        <title>The whole draft genome of Aquabacterium sp. SJQ9.</title>
        <authorList>
            <person name="Sun L."/>
            <person name="Gao X."/>
            <person name="Chen W."/>
            <person name="Huang K."/>
        </authorList>
    </citation>
    <scope>NUCLEOTIDE SEQUENCE [LARGE SCALE GENOMIC DNA]</scope>
    <source>
        <strain evidence="1 2">SJQ9</strain>
    </source>
</reference>
<gene>
    <name evidence="1" type="ORF">EIP75_10780</name>
</gene>
<evidence type="ECO:0000313" key="2">
    <source>
        <dbReference type="Proteomes" id="UP000269265"/>
    </source>
</evidence>
<comment type="caution">
    <text evidence="1">The sequence shown here is derived from an EMBL/GenBank/DDBJ whole genome shotgun (WGS) entry which is preliminary data.</text>
</comment>
<dbReference type="Pfam" id="PF07507">
    <property type="entry name" value="WavE"/>
    <property type="match status" value="1"/>
</dbReference>
<keyword evidence="2" id="KW-1185">Reference proteome</keyword>
<dbReference type="EMBL" id="RSED01000007">
    <property type="protein sequence ID" value="RRS04368.1"/>
    <property type="molecule type" value="Genomic_DNA"/>
</dbReference>
<accession>A0A426VC15</accession>
<proteinExistence type="predicted"/>
<dbReference type="RefSeq" id="WP_125243276.1">
    <property type="nucleotide sequence ID" value="NZ_RSED01000007.1"/>
</dbReference>
<dbReference type="OrthoDB" id="6716726at2"/>
<organism evidence="1 2">
    <name type="scientific">Aquabacterium soli</name>
    <dbReference type="NCBI Taxonomy" id="2493092"/>
    <lineage>
        <taxon>Bacteria</taxon>
        <taxon>Pseudomonadati</taxon>
        <taxon>Pseudomonadota</taxon>
        <taxon>Betaproteobacteria</taxon>
        <taxon>Burkholderiales</taxon>
        <taxon>Aquabacterium</taxon>
    </lineage>
</organism>
<evidence type="ECO:0008006" key="3">
    <source>
        <dbReference type="Google" id="ProtNLM"/>
    </source>
</evidence>
<name>A0A426VC15_9BURK</name>
<dbReference type="AlphaFoldDB" id="A0A426VC15"/>